<dbReference type="SUPFAM" id="SSF56112">
    <property type="entry name" value="Protein kinase-like (PK-like)"/>
    <property type="match status" value="1"/>
</dbReference>
<evidence type="ECO:0000259" key="12">
    <source>
        <dbReference type="PROSITE" id="PS50011"/>
    </source>
</evidence>
<dbReference type="PANTHER" id="PTHR24056">
    <property type="entry name" value="CELL DIVISION PROTEIN KINASE"/>
    <property type="match status" value="1"/>
</dbReference>
<dbReference type="PROSITE" id="PS50011">
    <property type="entry name" value="PROTEIN_KINASE_DOM"/>
    <property type="match status" value="1"/>
</dbReference>
<feature type="compositionally biased region" description="Basic and acidic residues" evidence="11">
    <location>
        <begin position="799"/>
        <end position="816"/>
    </location>
</feature>
<dbReference type="GO" id="GO:0004674">
    <property type="term" value="F:protein serine/threonine kinase activity"/>
    <property type="evidence" value="ECO:0007669"/>
    <property type="project" value="UniProtKB-KW"/>
</dbReference>
<evidence type="ECO:0000313" key="13">
    <source>
        <dbReference type="Proteomes" id="UP000515125"/>
    </source>
</evidence>
<evidence type="ECO:0000256" key="4">
    <source>
        <dbReference type="ARBA" id="ARBA00022741"/>
    </source>
</evidence>
<dbReference type="OrthoDB" id="348910at2759"/>
<evidence type="ECO:0000256" key="1">
    <source>
        <dbReference type="ARBA" id="ARBA00006485"/>
    </source>
</evidence>
<feature type="compositionally biased region" description="Basic and acidic residues" evidence="11">
    <location>
        <begin position="77"/>
        <end position="86"/>
    </location>
</feature>
<name>A0A6P6S0T1_9EIME</name>
<keyword evidence="13" id="KW-1185">Reference proteome</keyword>
<dbReference type="InterPro" id="IPR050108">
    <property type="entry name" value="CDK"/>
</dbReference>
<dbReference type="GO" id="GO:0010556">
    <property type="term" value="P:regulation of macromolecule biosynthetic process"/>
    <property type="evidence" value="ECO:0007669"/>
    <property type="project" value="UniProtKB-ARBA"/>
</dbReference>
<dbReference type="Proteomes" id="UP000515125">
    <property type="component" value="Unplaced"/>
</dbReference>
<dbReference type="GO" id="GO:0005634">
    <property type="term" value="C:nucleus"/>
    <property type="evidence" value="ECO:0007669"/>
    <property type="project" value="TreeGrafter"/>
</dbReference>
<feature type="compositionally biased region" description="Basic and acidic residues" evidence="11">
    <location>
        <begin position="774"/>
        <end position="792"/>
    </location>
</feature>
<evidence type="ECO:0000256" key="9">
    <source>
        <dbReference type="ARBA" id="ARBA00041902"/>
    </source>
</evidence>
<dbReference type="RefSeq" id="XP_026193796.1">
    <property type="nucleotide sequence ID" value="XM_026338011.1"/>
</dbReference>
<dbReference type="PROSITE" id="PS00108">
    <property type="entry name" value="PROTEIN_KINASE_ST"/>
    <property type="match status" value="1"/>
</dbReference>
<dbReference type="InterPro" id="IPR000719">
    <property type="entry name" value="Prot_kinase_dom"/>
</dbReference>
<proteinExistence type="inferred from homology"/>
<feature type="compositionally biased region" description="Polar residues" evidence="11">
    <location>
        <begin position="196"/>
        <end position="207"/>
    </location>
</feature>
<dbReference type="Gene3D" id="1.10.510.10">
    <property type="entry name" value="Transferase(Phosphotransferase) domain 1"/>
    <property type="match status" value="1"/>
</dbReference>
<dbReference type="GeneID" id="34623975"/>
<dbReference type="FunFam" id="3.30.200.20:FF:000172">
    <property type="entry name" value="cyclin-dependent kinase G-2 isoform X1"/>
    <property type="match status" value="1"/>
</dbReference>
<evidence type="ECO:0000256" key="10">
    <source>
        <dbReference type="ARBA" id="ARBA00042858"/>
    </source>
</evidence>
<dbReference type="Gene3D" id="3.30.200.20">
    <property type="entry name" value="Phosphorylase Kinase, domain 1"/>
    <property type="match status" value="1"/>
</dbReference>
<dbReference type="Pfam" id="PF00069">
    <property type="entry name" value="Pkinase"/>
    <property type="match status" value="1"/>
</dbReference>
<keyword evidence="6" id="KW-0067">ATP-binding</keyword>
<evidence type="ECO:0000256" key="8">
    <source>
        <dbReference type="ARBA" id="ARBA00039612"/>
    </source>
</evidence>
<dbReference type="GO" id="GO:0007346">
    <property type="term" value="P:regulation of mitotic cell cycle"/>
    <property type="evidence" value="ECO:0007669"/>
    <property type="project" value="TreeGrafter"/>
</dbReference>
<dbReference type="AlphaFoldDB" id="A0A6P6S0T1"/>
<feature type="compositionally biased region" description="Polar residues" evidence="11">
    <location>
        <begin position="87"/>
        <end position="98"/>
    </location>
</feature>
<keyword evidence="3" id="KW-0808">Transferase</keyword>
<feature type="region of interest" description="Disordered" evidence="11">
    <location>
        <begin position="22"/>
        <end position="371"/>
    </location>
</feature>
<evidence type="ECO:0000256" key="2">
    <source>
        <dbReference type="ARBA" id="ARBA00022527"/>
    </source>
</evidence>
<feature type="domain" description="Protein kinase" evidence="12">
    <location>
        <begin position="468"/>
        <end position="739"/>
    </location>
</feature>
<feature type="compositionally biased region" description="Polar residues" evidence="11">
    <location>
        <begin position="165"/>
        <end position="177"/>
    </location>
</feature>
<keyword evidence="5 14" id="KW-0418">Kinase</keyword>
<dbReference type="InterPro" id="IPR008271">
    <property type="entry name" value="Ser/Thr_kinase_AS"/>
</dbReference>
<comment type="subunit">
    <text evidence="7">May form a complex composed of at least the catalytic subunit CRK2 and a cyclin.</text>
</comment>
<dbReference type="InterPro" id="IPR011009">
    <property type="entry name" value="Kinase-like_dom_sf"/>
</dbReference>
<dbReference type="GO" id="GO:0080090">
    <property type="term" value="P:regulation of primary metabolic process"/>
    <property type="evidence" value="ECO:0007669"/>
    <property type="project" value="UniProtKB-ARBA"/>
</dbReference>
<feature type="compositionally biased region" description="Low complexity" evidence="11">
    <location>
        <begin position="65"/>
        <end position="74"/>
    </location>
</feature>
<keyword evidence="2" id="KW-0723">Serine/threonine-protein kinase</keyword>
<evidence type="ECO:0000256" key="6">
    <source>
        <dbReference type="ARBA" id="ARBA00022840"/>
    </source>
</evidence>
<dbReference type="FunFam" id="1.10.510.10:FF:000624">
    <property type="entry name" value="Mitogen-activated protein kinase"/>
    <property type="match status" value="1"/>
</dbReference>
<sequence length="816" mass="87615">MEEGTSDTSLDLLHSKVRNLRDKLQARATRRLGGDDSSGSSSSSGGGASLQPLGPIGKDDREFTSPCASSSSRGSCRHSERKDANRSRTVSWVGQEQGHSGMASEQQQQQLQLQHPSEDRHLEYRRSLPGVSSSSGGSVPQGAYAEASRSPLKRGSRASEKAITSHRSYSRDTTSSGKDFCRSPLRRHGAEVHTVQHGSSTAGTCNTVPPAAAAASRSSERRHASSAVGVSSSSSSSTTMDNAGTNDGSNSSSSSSSSSACTAGSGTAGSVEREEGEISMSARSSAGTLAPRAAAEMPPGKKTGGGASSAAASEPQKEAEEHSARPLPEEDLFTPEVGSADELLLTPEATSEGVEAAASAGGPPAADSADGQQLSAAAACASETVYGPLPPAAAAAETVREEATAAAGAEATHLCLDSVEQDSNHVHQLLNAGGEEEEEEEDDEEDRHLKQSKVWSSLVYGCHSVSTYKRLNKISEGTYGAVFRAMDLKTKEIVALKQVKFHAKLWSEGFPVTSLREISILLELQHPNVVNVKQVVVGSGQHHVFMLLEALAYLHANFVFHRDVKPSNLLYSNRGVLKMADFGMARKFGVPFGHKRYTKEVVTLWYRPPEILLGQSVYSDKCDVWAVGAIFGELLLRRPLFAGHGDLDTLSKIWKLCGTQSEETWPGFNELPLVKSRALARMPHCQPTWREVFPPPSKHLTMGNSGVLSDLGLDLLQKLLTPDPAQRLSAAAALQHEYFKESPKPQPTELMPSYPDTNNQARRKRRRGGSADLNEQKHQDSFRFDARVDAEKFLSALDQKVRSQRKETVKPGREGL</sequence>
<dbReference type="SMART" id="SM00220">
    <property type="entry name" value="S_TKc"/>
    <property type="match status" value="1"/>
</dbReference>
<protein>
    <recommendedName>
        <fullName evidence="8">Cyclin-dependent kinase 2 homolog</fullName>
    </recommendedName>
    <alternativeName>
        <fullName evidence="9">Cell division control protein 2 homolog</fullName>
    </alternativeName>
    <alternativeName>
        <fullName evidence="10">cdc2-related kinase 2</fullName>
    </alternativeName>
</protein>
<accession>A0A6P6S0T1</accession>
<comment type="similarity">
    <text evidence="1">Belongs to the protein kinase superfamily. CMGC Ser/Thr protein kinase family. CDC2/CDKX subfamily.</text>
</comment>
<organism evidence="13 14">
    <name type="scientific">Cyclospora cayetanensis</name>
    <dbReference type="NCBI Taxonomy" id="88456"/>
    <lineage>
        <taxon>Eukaryota</taxon>
        <taxon>Sar</taxon>
        <taxon>Alveolata</taxon>
        <taxon>Apicomplexa</taxon>
        <taxon>Conoidasida</taxon>
        <taxon>Coccidia</taxon>
        <taxon>Eucoccidiorida</taxon>
        <taxon>Eimeriorina</taxon>
        <taxon>Eimeriidae</taxon>
        <taxon>Cyclospora</taxon>
    </lineage>
</organism>
<feature type="compositionally biased region" description="Basic and acidic residues" evidence="11">
    <location>
        <begin position="116"/>
        <end position="126"/>
    </location>
</feature>
<dbReference type="GO" id="GO:0005524">
    <property type="term" value="F:ATP binding"/>
    <property type="evidence" value="ECO:0007669"/>
    <property type="project" value="UniProtKB-KW"/>
</dbReference>
<evidence type="ECO:0000256" key="5">
    <source>
        <dbReference type="ARBA" id="ARBA00022777"/>
    </source>
</evidence>
<evidence type="ECO:0000313" key="14">
    <source>
        <dbReference type="RefSeq" id="XP_026193796.1"/>
    </source>
</evidence>
<keyword evidence="4" id="KW-0547">Nucleotide-binding</keyword>
<reference evidence="14" key="1">
    <citation type="submission" date="2025-08" db="UniProtKB">
        <authorList>
            <consortium name="RefSeq"/>
        </authorList>
    </citation>
    <scope>IDENTIFICATION</scope>
</reference>
<feature type="compositionally biased region" description="Low complexity" evidence="11">
    <location>
        <begin position="356"/>
        <end position="370"/>
    </location>
</feature>
<feature type="compositionally biased region" description="Low complexity" evidence="11">
    <location>
        <begin position="225"/>
        <end position="270"/>
    </location>
</feature>
<gene>
    <name evidence="14" type="primary">LOC34623975</name>
</gene>
<feature type="region of interest" description="Disordered" evidence="11">
    <location>
        <begin position="741"/>
        <end position="816"/>
    </location>
</feature>
<evidence type="ECO:0000256" key="7">
    <source>
        <dbReference type="ARBA" id="ARBA00038543"/>
    </source>
</evidence>
<evidence type="ECO:0000256" key="11">
    <source>
        <dbReference type="SAM" id="MobiDB-lite"/>
    </source>
</evidence>
<feature type="compositionally biased region" description="Basic and acidic residues" evidence="11">
    <location>
        <begin position="315"/>
        <end position="328"/>
    </location>
</feature>
<evidence type="ECO:0000256" key="3">
    <source>
        <dbReference type="ARBA" id="ARBA00022679"/>
    </source>
</evidence>